<protein>
    <submittedName>
        <fullName evidence="2">Uncharacterized protein</fullName>
    </submittedName>
</protein>
<name>A0ABS8GDX6_9ALTE</name>
<keyword evidence="1" id="KW-0175">Coiled coil</keyword>
<accession>A0ABS8GDX6</accession>
<sequence length="484" mass="55928">MAVMQHESSYTRAISELINQVEHPLTKYDSLIQDAVNYFAVAEQQQKTMAEFDAKQQELEGQLNQAANAKRKTLESSLQGLERTAKEEARVQKEERLERLDRAIQVCQQILELSEGNDAEETLQKSAKYLGTILLMSPGEGNKLPEIHQRFKPAYKAVLSIRLLDALMQEKLVENKYLLTHYDEAKRFSYDREAPNAFIDTVVYPFMFAAIFQDIGMYHPAAQRILRGPDGDKDPFRLLPAEERKTLLKLTYQHTMDYLENGLGMRQYVGNSREERDMFDQQQLKAVTFIKALIKDTLQPKLGFGEIIKVPQIYTSVVLSTKRDYKASDLPKACLLIEQLAEKGSLNKQVVNQFVKLMGHFPQGFGVTYIPISDQGFEMDRYEYAIVNCLCPSNPYEPICRVVTRNLTYISSGQTLTIKKPMNLHFPMARKKLAKVDKEKLQDILRKLMHEFDMEAVENLIPSFWLPYEYFSDRKNQNLWSKAY</sequence>
<proteinExistence type="predicted"/>
<evidence type="ECO:0000313" key="3">
    <source>
        <dbReference type="Proteomes" id="UP001520878"/>
    </source>
</evidence>
<organism evidence="2 3">
    <name type="scientific">Fluctibacter halophilus</name>
    <dbReference type="NCBI Taxonomy" id="226011"/>
    <lineage>
        <taxon>Bacteria</taxon>
        <taxon>Pseudomonadati</taxon>
        <taxon>Pseudomonadota</taxon>
        <taxon>Gammaproteobacteria</taxon>
        <taxon>Alteromonadales</taxon>
        <taxon>Alteromonadaceae</taxon>
        <taxon>Fluctibacter</taxon>
    </lineage>
</organism>
<dbReference type="RefSeq" id="WP_229163095.1">
    <property type="nucleotide sequence ID" value="NZ_JAJEWP010000010.1"/>
</dbReference>
<feature type="coiled-coil region" evidence="1">
    <location>
        <begin position="42"/>
        <end position="103"/>
    </location>
</feature>
<comment type="caution">
    <text evidence="2">The sequence shown here is derived from an EMBL/GenBank/DDBJ whole genome shotgun (WGS) entry which is preliminary data.</text>
</comment>
<dbReference type="EMBL" id="JAJEWP010000010">
    <property type="protein sequence ID" value="MCC2618306.1"/>
    <property type="molecule type" value="Genomic_DNA"/>
</dbReference>
<gene>
    <name evidence="2" type="ORF">LJ739_18765</name>
</gene>
<evidence type="ECO:0000313" key="2">
    <source>
        <dbReference type="EMBL" id="MCC2618306.1"/>
    </source>
</evidence>
<reference evidence="2 3" key="1">
    <citation type="submission" date="2021-10" db="EMBL/GenBank/DDBJ databases">
        <title>Draft genome of Aestuariibacter halophilus JC2043.</title>
        <authorList>
            <person name="Emsley S.A."/>
            <person name="Pfannmuller K.M."/>
            <person name="Ushijima B."/>
            <person name="Saw J.H."/>
            <person name="Videau P."/>
        </authorList>
    </citation>
    <scope>NUCLEOTIDE SEQUENCE [LARGE SCALE GENOMIC DNA]</scope>
    <source>
        <strain evidence="2 3">JC2043</strain>
    </source>
</reference>
<keyword evidence="3" id="KW-1185">Reference proteome</keyword>
<evidence type="ECO:0000256" key="1">
    <source>
        <dbReference type="SAM" id="Coils"/>
    </source>
</evidence>
<dbReference type="Proteomes" id="UP001520878">
    <property type="component" value="Unassembled WGS sequence"/>
</dbReference>